<sequence length="246" mass="28728">MVHLKYFYSNLKNDICEKKKTFIIWFMIIYVVLTLIPILLEYLSFERNNINPCCSPYNANYIYFPLWLYLLGSIFASTTMVSINSNSKQNISLNVQVTALEKYVTHLFIIIILFPVAFLVAFKFADYTRVAFFNIYYSANCYPISLVNAIRHCYNPVLEFSAGLFVQSIFILGSTIWRRKSFIKTVAIVFSLYITLVILETQFGGFISSIFNNMNWLIEILVFLSLSLINWRLGYLNLRINSNKMK</sequence>
<keyword evidence="3" id="KW-1185">Reference proteome</keyword>
<dbReference type="EMBL" id="FQTV01000002">
    <property type="protein sequence ID" value="SHE54478.1"/>
    <property type="molecule type" value="Genomic_DNA"/>
</dbReference>
<proteinExistence type="predicted"/>
<feature type="transmembrane region" description="Helical" evidence="1">
    <location>
        <begin position="216"/>
        <end position="238"/>
    </location>
</feature>
<feature type="transmembrane region" description="Helical" evidence="1">
    <location>
        <begin position="160"/>
        <end position="177"/>
    </location>
</feature>
<dbReference type="STRING" id="1297750.SAMN05444405_10251"/>
<protein>
    <submittedName>
        <fullName evidence="2">Uncharacterized protein</fullName>
    </submittedName>
</protein>
<feature type="transmembrane region" description="Helical" evidence="1">
    <location>
        <begin position="21"/>
        <end position="40"/>
    </location>
</feature>
<keyword evidence="1" id="KW-1133">Transmembrane helix</keyword>
<reference evidence="2 3" key="1">
    <citation type="submission" date="2016-11" db="EMBL/GenBank/DDBJ databases">
        <authorList>
            <person name="Jaros S."/>
            <person name="Januszkiewicz K."/>
            <person name="Wedrychowicz H."/>
        </authorList>
    </citation>
    <scope>NUCLEOTIDE SEQUENCE [LARGE SCALE GENOMIC DNA]</scope>
    <source>
        <strain evidence="2 3">DSM 26991</strain>
    </source>
</reference>
<gene>
    <name evidence="2" type="ORF">SAMN05444405_10251</name>
</gene>
<dbReference type="Proteomes" id="UP000184509">
    <property type="component" value="Unassembled WGS sequence"/>
</dbReference>
<accession>A0A1M4UCX9</accession>
<organism evidence="2 3">
    <name type="scientific">Bacteroides luti</name>
    <dbReference type="NCBI Taxonomy" id="1297750"/>
    <lineage>
        <taxon>Bacteria</taxon>
        <taxon>Pseudomonadati</taxon>
        <taxon>Bacteroidota</taxon>
        <taxon>Bacteroidia</taxon>
        <taxon>Bacteroidales</taxon>
        <taxon>Bacteroidaceae</taxon>
        <taxon>Bacteroides</taxon>
    </lineage>
</organism>
<feature type="transmembrane region" description="Helical" evidence="1">
    <location>
        <begin position="103"/>
        <end position="125"/>
    </location>
</feature>
<evidence type="ECO:0000313" key="3">
    <source>
        <dbReference type="Proteomes" id="UP000184509"/>
    </source>
</evidence>
<keyword evidence="1" id="KW-0812">Transmembrane</keyword>
<name>A0A1M4UCX9_9BACE</name>
<feature type="transmembrane region" description="Helical" evidence="1">
    <location>
        <begin position="60"/>
        <end position="83"/>
    </location>
</feature>
<keyword evidence="1" id="KW-0472">Membrane</keyword>
<evidence type="ECO:0000256" key="1">
    <source>
        <dbReference type="SAM" id="Phobius"/>
    </source>
</evidence>
<dbReference type="AlphaFoldDB" id="A0A1M4UCX9"/>
<feature type="transmembrane region" description="Helical" evidence="1">
    <location>
        <begin position="189"/>
        <end position="210"/>
    </location>
</feature>
<evidence type="ECO:0000313" key="2">
    <source>
        <dbReference type="EMBL" id="SHE54478.1"/>
    </source>
</evidence>